<organism evidence="1 2">
    <name type="scientific">Chlamydomonas reinhardtii</name>
    <name type="common">Chlamydomonas smithii</name>
    <dbReference type="NCBI Taxonomy" id="3055"/>
    <lineage>
        <taxon>Eukaryota</taxon>
        <taxon>Viridiplantae</taxon>
        <taxon>Chlorophyta</taxon>
        <taxon>core chlorophytes</taxon>
        <taxon>Chlorophyceae</taxon>
        <taxon>CS clade</taxon>
        <taxon>Chlamydomonadales</taxon>
        <taxon>Chlamydomonadaceae</taxon>
        <taxon>Chlamydomonas</taxon>
    </lineage>
</organism>
<proteinExistence type="predicted"/>
<dbReference type="Proteomes" id="UP000006906">
    <property type="component" value="Chromosome 6"/>
</dbReference>
<accession>A0A2K3DM76</accession>
<dbReference type="Gramene" id="PNW81646">
    <property type="protein sequence ID" value="PNW81646"/>
    <property type="gene ID" value="CHLRE_06g254300v5"/>
</dbReference>
<dbReference type="EMBL" id="CM008967">
    <property type="protein sequence ID" value="PNW81646.1"/>
    <property type="molecule type" value="Genomic_DNA"/>
</dbReference>
<protein>
    <submittedName>
        <fullName evidence="1">Uncharacterized protein</fullName>
    </submittedName>
</protein>
<dbReference type="KEGG" id="cre:CHLRE_06g254300v5"/>
<keyword evidence="2" id="KW-1185">Reference proteome</keyword>
<dbReference type="GeneID" id="5722146"/>
<dbReference type="AlphaFoldDB" id="A0A2K3DM76"/>
<dbReference type="RefSeq" id="XP_042923378.1">
    <property type="nucleotide sequence ID" value="XM_043062672.1"/>
</dbReference>
<name>A0A2K3DM76_CHLRE</name>
<reference evidence="1 2" key="1">
    <citation type="journal article" date="2007" name="Science">
        <title>The Chlamydomonas genome reveals the evolution of key animal and plant functions.</title>
        <authorList>
            <person name="Merchant S.S."/>
            <person name="Prochnik S.E."/>
            <person name="Vallon O."/>
            <person name="Harris E.H."/>
            <person name="Karpowicz S.J."/>
            <person name="Witman G.B."/>
            <person name="Terry A."/>
            <person name="Salamov A."/>
            <person name="Fritz-Laylin L.K."/>
            <person name="Marechal-Drouard L."/>
            <person name="Marshall W.F."/>
            <person name="Qu L.H."/>
            <person name="Nelson D.R."/>
            <person name="Sanderfoot A.A."/>
            <person name="Spalding M.H."/>
            <person name="Kapitonov V.V."/>
            <person name="Ren Q."/>
            <person name="Ferris P."/>
            <person name="Lindquist E."/>
            <person name="Shapiro H."/>
            <person name="Lucas S.M."/>
            <person name="Grimwood J."/>
            <person name="Schmutz J."/>
            <person name="Cardol P."/>
            <person name="Cerutti H."/>
            <person name="Chanfreau G."/>
            <person name="Chen C.L."/>
            <person name="Cognat V."/>
            <person name="Croft M.T."/>
            <person name="Dent R."/>
            <person name="Dutcher S."/>
            <person name="Fernandez E."/>
            <person name="Fukuzawa H."/>
            <person name="Gonzalez-Ballester D."/>
            <person name="Gonzalez-Halphen D."/>
            <person name="Hallmann A."/>
            <person name="Hanikenne M."/>
            <person name="Hippler M."/>
            <person name="Inwood W."/>
            <person name="Jabbari K."/>
            <person name="Kalanon M."/>
            <person name="Kuras R."/>
            <person name="Lefebvre P.A."/>
            <person name="Lemaire S.D."/>
            <person name="Lobanov A.V."/>
            <person name="Lohr M."/>
            <person name="Manuell A."/>
            <person name="Meier I."/>
            <person name="Mets L."/>
            <person name="Mittag M."/>
            <person name="Mittelmeier T."/>
            <person name="Moroney J.V."/>
            <person name="Moseley J."/>
            <person name="Napoli C."/>
            <person name="Nedelcu A.M."/>
            <person name="Niyogi K."/>
            <person name="Novoselov S.V."/>
            <person name="Paulsen I.T."/>
            <person name="Pazour G."/>
            <person name="Purton S."/>
            <person name="Ral J.P."/>
            <person name="Riano-Pachon D.M."/>
            <person name="Riekhof W."/>
            <person name="Rymarquis L."/>
            <person name="Schroda M."/>
            <person name="Stern D."/>
            <person name="Umen J."/>
            <person name="Willows R."/>
            <person name="Wilson N."/>
            <person name="Zimmer S.L."/>
            <person name="Allmer J."/>
            <person name="Balk J."/>
            <person name="Bisova K."/>
            <person name="Chen C.J."/>
            <person name="Elias M."/>
            <person name="Gendler K."/>
            <person name="Hauser C."/>
            <person name="Lamb M.R."/>
            <person name="Ledford H."/>
            <person name="Long J.C."/>
            <person name="Minagawa J."/>
            <person name="Page M.D."/>
            <person name="Pan J."/>
            <person name="Pootakham W."/>
            <person name="Roje S."/>
            <person name="Rose A."/>
            <person name="Stahlberg E."/>
            <person name="Terauchi A.M."/>
            <person name="Yang P."/>
            <person name="Ball S."/>
            <person name="Bowler C."/>
            <person name="Dieckmann C.L."/>
            <person name="Gladyshev V.N."/>
            <person name="Green P."/>
            <person name="Jorgensen R."/>
            <person name="Mayfield S."/>
            <person name="Mueller-Roeber B."/>
            <person name="Rajamani S."/>
            <person name="Sayre R.T."/>
            <person name="Brokstein P."/>
            <person name="Dubchak I."/>
            <person name="Goodstein D."/>
            <person name="Hornick L."/>
            <person name="Huang Y.W."/>
            <person name="Jhaveri J."/>
            <person name="Luo Y."/>
            <person name="Martinez D."/>
            <person name="Ngau W.C."/>
            <person name="Otillar B."/>
            <person name="Poliakov A."/>
            <person name="Porter A."/>
            <person name="Szajkowski L."/>
            <person name="Werner G."/>
            <person name="Zhou K."/>
            <person name="Grigoriev I.V."/>
            <person name="Rokhsar D.S."/>
            <person name="Grossman A.R."/>
        </authorList>
    </citation>
    <scope>NUCLEOTIDE SEQUENCE [LARGE SCALE GENOMIC DNA]</scope>
    <source>
        <strain evidence="2">CC-503</strain>
    </source>
</reference>
<evidence type="ECO:0000313" key="1">
    <source>
        <dbReference type="EMBL" id="PNW81646.1"/>
    </source>
</evidence>
<sequence>MMKTSTMKELLLVQLRAAGRLRMPLGTTSRQRLRWMLRAFKCVGLLPSTKPSLLWLL</sequence>
<dbReference type="InParanoid" id="A0A2K3DM76"/>
<evidence type="ECO:0000313" key="2">
    <source>
        <dbReference type="Proteomes" id="UP000006906"/>
    </source>
</evidence>
<gene>
    <name evidence="1" type="ORF">CHLRE_06g254300v5</name>
</gene>